<evidence type="ECO:0000256" key="4">
    <source>
        <dbReference type="PIRSR" id="PIRSR000106-3"/>
    </source>
</evidence>
<feature type="binding site" evidence="4">
    <location>
        <position position="158"/>
    </location>
    <ligand>
        <name>a divalent metal cation</name>
        <dbReference type="ChEBI" id="CHEBI:60240"/>
    </ligand>
</feature>
<dbReference type="GO" id="GO:0051287">
    <property type="term" value="F:NAD binding"/>
    <property type="evidence" value="ECO:0007669"/>
    <property type="project" value="InterPro"/>
</dbReference>
<dbReference type="PIRSF" id="PIRSF000106">
    <property type="entry name" value="ME"/>
    <property type="match status" value="1"/>
</dbReference>
<sequence>MVDMDEVLAMHAKQGVLEVEGTFDIKTPSDLGKAYTPGVAGLAKLIEAHPEDKAKYTVSGKLIPVITDGSAVLGLGNVGPGAGLPIVEGKALIYKSFAGVNAIPMALNQVSEDEFVEAVKAIAPSFAGIHLEDIAAPRVFEIERRLSEELDIPVYHDDQTGTAIVVLAGLMNAAKVVGKKLEDLKVVVNGVGASGVATARLLLAAGVKNQTLVDIHGVVRSDDEGYNSFQRELAGQVNQVAGSTLDEVIADQDVFIGLSDAKVLTADQVKKMAKDPIVFALANPVPEILPDEAKEGGAAVTATGSSQWANQVNNVLVFPGLFRGLLASGLKHVDMDLQVQVAAGLAGLVKDVTADKIVPGVFEDGVVDAVTQAVLDYAKKD</sequence>
<evidence type="ECO:0000256" key="1">
    <source>
        <dbReference type="ARBA" id="ARBA00008785"/>
    </source>
</evidence>
<organism evidence="8 9">
    <name type="scientific">Fructobacillus pseudoficulneus</name>
    <dbReference type="NCBI Taxonomy" id="220714"/>
    <lineage>
        <taxon>Bacteria</taxon>
        <taxon>Bacillati</taxon>
        <taxon>Bacillota</taxon>
        <taxon>Bacilli</taxon>
        <taxon>Lactobacillales</taxon>
        <taxon>Lactobacillaceae</taxon>
        <taxon>Fructobacillus</taxon>
    </lineage>
</organism>
<dbReference type="Proteomes" id="UP000061227">
    <property type="component" value="Unassembled WGS sequence"/>
</dbReference>
<accession>A0A3F3GTA3</accession>
<dbReference type="InterPro" id="IPR051674">
    <property type="entry name" value="Malate_Decarboxylase"/>
</dbReference>
<dbReference type="SUPFAM" id="SSF53223">
    <property type="entry name" value="Aminoacid dehydrogenase-like, N-terminal domain"/>
    <property type="match status" value="1"/>
</dbReference>
<dbReference type="InterPro" id="IPR012302">
    <property type="entry name" value="Malic_NAD-bd"/>
</dbReference>
<keyword evidence="2" id="KW-0560">Oxidoreductase</keyword>
<dbReference type="InterPro" id="IPR046346">
    <property type="entry name" value="Aminoacid_DH-like_N_sf"/>
</dbReference>
<feature type="binding site" evidence="4">
    <location>
        <position position="133"/>
    </location>
    <ligand>
        <name>a divalent metal cation</name>
        <dbReference type="ChEBI" id="CHEBI:60240"/>
    </ligand>
</feature>
<feature type="binding site" evidence="3">
    <location>
        <position position="283"/>
    </location>
    <ligand>
        <name>(S)-malate</name>
        <dbReference type="ChEBI" id="CHEBI:15589"/>
    </ligand>
</feature>
<dbReference type="Gene3D" id="3.40.50.720">
    <property type="entry name" value="NAD(P)-binding Rossmann-like Domain"/>
    <property type="match status" value="1"/>
</dbReference>
<feature type="binding site" evidence="4">
    <location>
        <position position="132"/>
    </location>
    <ligand>
        <name>a divalent metal cation</name>
        <dbReference type="ChEBI" id="CHEBI:60240"/>
    </ligand>
</feature>
<evidence type="ECO:0000256" key="5">
    <source>
        <dbReference type="RuleBase" id="RU003427"/>
    </source>
</evidence>
<dbReference type="PANTHER" id="PTHR43237:SF4">
    <property type="entry name" value="NADP-DEPENDENT MALIC ENZYME"/>
    <property type="match status" value="1"/>
</dbReference>
<evidence type="ECO:0000313" key="8">
    <source>
        <dbReference type="EMBL" id="GAP02685.1"/>
    </source>
</evidence>
<dbReference type="SMART" id="SM00919">
    <property type="entry name" value="Malic_M"/>
    <property type="match status" value="1"/>
</dbReference>
<comment type="cofactor">
    <cofactor evidence="4">
        <name>Mg(2+)</name>
        <dbReference type="ChEBI" id="CHEBI:18420"/>
    </cofactor>
    <cofactor evidence="4">
        <name>Mn(2+)</name>
        <dbReference type="ChEBI" id="CHEBI:29035"/>
    </cofactor>
    <text evidence="4">Divalent metal cations. Prefers magnesium or manganese.</text>
</comment>
<dbReference type="GO" id="GO:0004470">
    <property type="term" value="F:malic enzyme activity"/>
    <property type="evidence" value="ECO:0007669"/>
    <property type="project" value="InterPro"/>
</dbReference>
<feature type="domain" description="Malic enzyme N-terminal" evidence="7">
    <location>
        <begin position="14"/>
        <end position="147"/>
    </location>
</feature>
<dbReference type="SUPFAM" id="SSF51735">
    <property type="entry name" value="NAD(P)-binding Rossmann-fold domains"/>
    <property type="match status" value="1"/>
</dbReference>
<evidence type="ECO:0000259" key="6">
    <source>
        <dbReference type="SMART" id="SM00919"/>
    </source>
</evidence>
<dbReference type="PRINTS" id="PR00072">
    <property type="entry name" value="MALOXRDTASE"/>
</dbReference>
<dbReference type="PANTHER" id="PTHR43237">
    <property type="entry name" value="NADP-DEPENDENT MALIC ENZYME"/>
    <property type="match status" value="1"/>
</dbReference>
<gene>
    <name evidence="8" type="primary">citM</name>
    <name evidence="8" type="ORF">FPFC_021330</name>
</gene>
<keyword evidence="4 5" id="KW-0479">Metal-binding</keyword>
<feature type="domain" description="Malic enzyme NAD-binding" evidence="6">
    <location>
        <begin position="159"/>
        <end position="379"/>
    </location>
</feature>
<dbReference type="Pfam" id="PF03949">
    <property type="entry name" value="Malic_M"/>
    <property type="match status" value="1"/>
</dbReference>
<dbReference type="AlphaFoldDB" id="A0A3F3GTA3"/>
<dbReference type="Pfam" id="PF00390">
    <property type="entry name" value="malic"/>
    <property type="match status" value="1"/>
</dbReference>
<dbReference type="InterPro" id="IPR001891">
    <property type="entry name" value="Malic_OxRdtase"/>
</dbReference>
<protein>
    <submittedName>
        <fullName evidence="8">Oxaloacetate decarboxylase</fullName>
    </submittedName>
</protein>
<dbReference type="InterPro" id="IPR036291">
    <property type="entry name" value="NAD(P)-bd_dom_sf"/>
</dbReference>
<dbReference type="RefSeq" id="WP_059377212.1">
    <property type="nucleotide sequence ID" value="NZ_DF968064.1"/>
</dbReference>
<comment type="similarity">
    <text evidence="1 5">Belongs to the malic enzymes family.</text>
</comment>
<dbReference type="GO" id="GO:0016616">
    <property type="term" value="F:oxidoreductase activity, acting on the CH-OH group of donors, NAD or NADP as acceptor"/>
    <property type="evidence" value="ECO:0007669"/>
    <property type="project" value="InterPro"/>
</dbReference>
<reference evidence="8 9" key="1">
    <citation type="journal article" date="2015" name="BMC Genomics">
        <title>Comparative genomics of Fructobacillus spp. and Leuconostoc spp. reveals niche-specific evolution of Fructobacillus spp.</title>
        <authorList>
            <person name="Endo A."/>
            <person name="Tanizawa Y."/>
            <person name="Tanaka N."/>
            <person name="Maeno S."/>
            <person name="Kumar H."/>
            <person name="Shiwa Y."/>
            <person name="Okada S."/>
            <person name="Yoshikawa H."/>
            <person name="Dicks L."/>
            <person name="Nakagawa J."/>
            <person name="Arita M."/>
        </authorList>
    </citation>
    <scope>NUCLEOTIDE SEQUENCE [LARGE SCALE GENOMIC DNA]</scope>
    <source>
        <strain evidence="8 9">DSM 15468</strain>
    </source>
</reference>
<dbReference type="Gene3D" id="3.40.50.10380">
    <property type="entry name" value="Malic enzyme, N-terminal domain"/>
    <property type="match status" value="1"/>
</dbReference>
<dbReference type="InterPro" id="IPR012301">
    <property type="entry name" value="Malic_N_dom"/>
</dbReference>
<evidence type="ECO:0000259" key="7">
    <source>
        <dbReference type="SMART" id="SM01274"/>
    </source>
</evidence>
<evidence type="ECO:0000256" key="3">
    <source>
        <dbReference type="PIRSR" id="PIRSR000106-2"/>
    </source>
</evidence>
<proteinExistence type="inferred from homology"/>
<dbReference type="SMART" id="SM01274">
    <property type="entry name" value="malic"/>
    <property type="match status" value="1"/>
</dbReference>
<dbReference type="OrthoDB" id="9805787at2"/>
<evidence type="ECO:0000313" key="9">
    <source>
        <dbReference type="Proteomes" id="UP000061227"/>
    </source>
</evidence>
<feature type="binding site" evidence="3">
    <location>
        <position position="313"/>
    </location>
    <ligand>
        <name>(S)-malate</name>
        <dbReference type="ChEBI" id="CHEBI:15589"/>
    </ligand>
</feature>
<evidence type="ECO:0000256" key="2">
    <source>
        <dbReference type="ARBA" id="ARBA00023002"/>
    </source>
</evidence>
<dbReference type="EMBL" id="DF968064">
    <property type="protein sequence ID" value="GAP02685.1"/>
    <property type="molecule type" value="Genomic_DNA"/>
</dbReference>
<keyword evidence="9" id="KW-1185">Reference proteome</keyword>
<dbReference type="STRING" id="220714.SAMN05660469_0620"/>
<name>A0A3F3GTA3_9LACO</name>
<dbReference type="InterPro" id="IPR037062">
    <property type="entry name" value="Malic_N_dom_sf"/>
</dbReference>
<dbReference type="GO" id="GO:0046872">
    <property type="term" value="F:metal ion binding"/>
    <property type="evidence" value="ECO:0007669"/>
    <property type="project" value="UniProtKB-KW"/>
</dbReference>